<evidence type="ECO:0000256" key="5">
    <source>
        <dbReference type="ARBA" id="ARBA00022989"/>
    </source>
</evidence>
<reference evidence="25" key="1">
    <citation type="submission" date="2023-09" db="UniProtKB">
        <authorList>
            <consortium name="Ensembl"/>
        </authorList>
    </citation>
    <scope>IDENTIFICATION</scope>
</reference>
<keyword evidence="11" id="KW-0325">Glycoprotein</keyword>
<comment type="subunit">
    <text evidence="18">Heteropentamer, formed by a combination of alpha (GABRA1-6), beta (GABRB1-3), gamma (GABRG1-3), delta (GABRD), epsilon (GABRE), rho (GABRR1-3), pi (GABRP) and theta (GABRQ) chains, each subunit exhibiting distinct physiological and pharmacological properties.</text>
</comment>
<evidence type="ECO:0000256" key="20">
    <source>
        <dbReference type="ARBA" id="ARBA00082550"/>
    </source>
</evidence>
<evidence type="ECO:0000259" key="23">
    <source>
        <dbReference type="Pfam" id="PF02931"/>
    </source>
</evidence>
<dbReference type="InterPro" id="IPR018000">
    <property type="entry name" value="Neurotransmitter_ion_chnl_CS"/>
</dbReference>
<dbReference type="PANTHER" id="PTHR18945">
    <property type="entry name" value="NEUROTRANSMITTER GATED ION CHANNEL"/>
    <property type="match status" value="1"/>
</dbReference>
<evidence type="ECO:0000256" key="12">
    <source>
        <dbReference type="ARBA" id="ARBA00023214"/>
    </source>
</evidence>
<dbReference type="Pfam" id="PF02931">
    <property type="entry name" value="Neur_chan_LBD"/>
    <property type="match status" value="1"/>
</dbReference>
<feature type="domain" description="Neurotransmitter-gated ion-channel transmembrane" evidence="24">
    <location>
        <begin position="168"/>
        <end position="263"/>
    </location>
</feature>
<evidence type="ECO:0000256" key="10">
    <source>
        <dbReference type="ARBA" id="ARBA00023173"/>
    </source>
</evidence>
<evidence type="ECO:0000313" key="25">
    <source>
        <dbReference type="Ensembl" id="ENSCCNP00000000969.1"/>
    </source>
</evidence>
<keyword evidence="2" id="KW-1003">Cell membrane</keyword>
<sequence>MVFCPSHQEYTIDIIFYQTWYDERLRYNDTFETLVLNGNVASLLWIPDTFFRNSKRTQEHVITMPNQMVRIHKDGKVLYTIRMTIDAGCSLHMLKFPMDSHSCPLSFSSFSYTENEMIYKWENFKLEINEKNSWKLFQFDFTGVSDFVVMTFFFNVSRRFGFVAFQNYVPSSVTTMLSWVSFWIKKESAPARTSLGITSVLTMTTLGTFSRKNFPRVSYITALDFYIAICFVFCFCALLEFAVLNFLTYNQTKGSDGEERPSCSIRRSPSPGSPQRPRSLYSKLACYECCKGFKKYFCMVPDCEGSTWQRGRLCIHIYRLDNYSRVVFPVTFFFFNVLYWLVCLNL</sequence>
<dbReference type="InterPro" id="IPR006029">
    <property type="entry name" value="Neurotrans-gated_channel_TM"/>
</dbReference>
<dbReference type="SUPFAM" id="SSF63712">
    <property type="entry name" value="Nicotinic receptor ligand binding domain-like"/>
    <property type="match status" value="1"/>
</dbReference>
<dbReference type="GO" id="GO:0022824">
    <property type="term" value="F:transmitter-gated monoatomic ion channel activity"/>
    <property type="evidence" value="ECO:0007669"/>
    <property type="project" value="UniProtKB-ARBA"/>
</dbReference>
<comment type="similarity">
    <text evidence="17">Belongs to the ligand-gated ion channel (TC 1.A.9) family. Gamma-aminobutyric acid receptor (TC 1.A.9.5) subfamily. GABRE sub-subfamily.</text>
</comment>
<evidence type="ECO:0000256" key="16">
    <source>
        <dbReference type="ARBA" id="ARBA00034104"/>
    </source>
</evidence>
<dbReference type="InterPro" id="IPR006028">
    <property type="entry name" value="GABAA/Glycine_rcpt"/>
</dbReference>
<dbReference type="InterPro" id="IPR036734">
    <property type="entry name" value="Neur_chan_lig-bd_sf"/>
</dbReference>
<comment type="subcellular location">
    <subcellularLocation>
        <location evidence="16">Postsynaptic cell membrane</location>
        <topology evidence="16">Multi-pass membrane protein</topology>
    </subcellularLocation>
</comment>
<keyword evidence="5 21" id="KW-1133">Transmembrane helix</keyword>
<keyword evidence="4" id="KW-0732">Signal</keyword>
<evidence type="ECO:0000256" key="3">
    <source>
        <dbReference type="ARBA" id="ARBA00022692"/>
    </source>
</evidence>
<evidence type="ECO:0000256" key="22">
    <source>
        <dbReference type="SAM" id="MobiDB-lite"/>
    </source>
</evidence>
<evidence type="ECO:0000256" key="6">
    <source>
        <dbReference type="ARBA" id="ARBA00023018"/>
    </source>
</evidence>
<dbReference type="AlphaFoldDB" id="A0A8C0VUR5"/>
<feature type="domain" description="Neurotransmitter-gated ion-channel ligand-binding" evidence="23">
    <location>
        <begin position="7"/>
        <end position="152"/>
    </location>
</feature>
<evidence type="ECO:0000256" key="11">
    <source>
        <dbReference type="ARBA" id="ARBA00023180"/>
    </source>
</evidence>
<keyword evidence="7 21" id="KW-0406">Ion transport</keyword>
<dbReference type="FunFam" id="1.20.58.390:FF:000032">
    <property type="entry name" value="gamma-aminobutyric acid receptor subunit epsilon"/>
    <property type="match status" value="1"/>
</dbReference>
<evidence type="ECO:0000256" key="14">
    <source>
        <dbReference type="ARBA" id="ARBA00023303"/>
    </source>
</evidence>
<dbReference type="PRINTS" id="PR00253">
    <property type="entry name" value="GABAARECEPTR"/>
</dbReference>
<evidence type="ECO:0000256" key="13">
    <source>
        <dbReference type="ARBA" id="ARBA00023257"/>
    </source>
</evidence>
<evidence type="ECO:0000256" key="4">
    <source>
        <dbReference type="ARBA" id="ARBA00022729"/>
    </source>
</evidence>
<evidence type="ECO:0000256" key="8">
    <source>
        <dbReference type="ARBA" id="ARBA00023136"/>
    </source>
</evidence>
<dbReference type="GO" id="GO:0045211">
    <property type="term" value="C:postsynaptic membrane"/>
    <property type="evidence" value="ECO:0007669"/>
    <property type="project" value="UniProtKB-SubCell"/>
</dbReference>
<dbReference type="GO" id="GO:0004890">
    <property type="term" value="F:GABA-A receptor activity"/>
    <property type="evidence" value="ECO:0007669"/>
    <property type="project" value="UniProtKB-ARBA"/>
</dbReference>
<dbReference type="Gene3D" id="2.70.170.10">
    <property type="entry name" value="Neurotransmitter-gated ion-channel ligand-binding domain"/>
    <property type="match status" value="1"/>
</dbReference>
<feature type="region of interest" description="Disordered" evidence="22">
    <location>
        <begin position="253"/>
        <end position="278"/>
    </location>
</feature>
<keyword evidence="9" id="KW-1015">Disulfide bond</keyword>
<dbReference type="InterPro" id="IPR006202">
    <property type="entry name" value="Neur_chan_lig-bd"/>
</dbReference>
<feature type="compositionally biased region" description="Low complexity" evidence="22">
    <location>
        <begin position="262"/>
        <end position="278"/>
    </location>
</feature>
<keyword evidence="1 21" id="KW-0813">Transport</keyword>
<dbReference type="GO" id="GO:0005254">
    <property type="term" value="F:chloride channel activity"/>
    <property type="evidence" value="ECO:0007669"/>
    <property type="project" value="UniProtKB-KW"/>
</dbReference>
<comment type="caution">
    <text evidence="21">Lacks conserved residue(s) required for the propagation of feature annotation.</text>
</comment>
<proteinExistence type="inferred from homology"/>
<evidence type="ECO:0000256" key="17">
    <source>
        <dbReference type="ARBA" id="ARBA00060975"/>
    </source>
</evidence>
<evidence type="ECO:0000256" key="18">
    <source>
        <dbReference type="ARBA" id="ARBA00064898"/>
    </source>
</evidence>
<keyword evidence="8 21" id="KW-0472">Membrane</keyword>
<evidence type="ECO:0000256" key="15">
    <source>
        <dbReference type="ARBA" id="ARBA00024167"/>
    </source>
</evidence>
<keyword evidence="12" id="KW-0868">Chloride</keyword>
<dbReference type="Ensembl" id="ENSCCNT00000001256.1">
    <property type="protein sequence ID" value="ENSCCNP00000000969.1"/>
    <property type="gene ID" value="ENSCCNG00000001059.1"/>
</dbReference>
<evidence type="ECO:0000256" key="9">
    <source>
        <dbReference type="ARBA" id="ARBA00023157"/>
    </source>
</evidence>
<keyword evidence="10" id="KW-0869">Chloride channel</keyword>
<organism evidence="25">
    <name type="scientific">Castor canadensis</name>
    <name type="common">American beaver</name>
    <dbReference type="NCBI Taxonomy" id="51338"/>
    <lineage>
        <taxon>Eukaryota</taxon>
        <taxon>Metazoa</taxon>
        <taxon>Chordata</taxon>
        <taxon>Craniata</taxon>
        <taxon>Vertebrata</taxon>
        <taxon>Euteleostomi</taxon>
        <taxon>Mammalia</taxon>
        <taxon>Eutheria</taxon>
        <taxon>Euarchontoglires</taxon>
        <taxon>Glires</taxon>
        <taxon>Rodentia</taxon>
        <taxon>Castorimorpha</taxon>
        <taxon>Castoridae</taxon>
        <taxon>Castor</taxon>
    </lineage>
</organism>
<comment type="catalytic activity">
    <reaction evidence="15">
        <text>chloride(in) = chloride(out)</text>
        <dbReference type="Rhea" id="RHEA:29823"/>
        <dbReference type="ChEBI" id="CHEBI:17996"/>
    </reaction>
</comment>
<evidence type="ECO:0000256" key="2">
    <source>
        <dbReference type="ARBA" id="ARBA00022475"/>
    </source>
</evidence>
<keyword evidence="3 21" id="KW-0812">Transmembrane</keyword>
<dbReference type="Gene3D" id="1.20.58.390">
    <property type="entry name" value="Neurotransmitter-gated ion-channel transmembrane domain"/>
    <property type="match status" value="1"/>
</dbReference>
<feature type="transmembrane region" description="Helical" evidence="21">
    <location>
        <begin position="225"/>
        <end position="247"/>
    </location>
</feature>
<name>A0A8C0VUR5_CASCN</name>
<evidence type="ECO:0000256" key="19">
    <source>
        <dbReference type="ARBA" id="ARBA00071532"/>
    </source>
</evidence>
<evidence type="ECO:0000256" key="1">
    <source>
        <dbReference type="ARBA" id="ARBA00022448"/>
    </source>
</evidence>
<protein>
    <recommendedName>
        <fullName evidence="19">Gamma-aminobutyric acid receptor subunit epsilon</fullName>
    </recommendedName>
    <alternativeName>
        <fullName evidence="20">GABA(A) receptor subunit epsilon</fullName>
    </alternativeName>
</protein>
<dbReference type="InterPro" id="IPR038050">
    <property type="entry name" value="Neuro_actylchol_rec"/>
</dbReference>
<dbReference type="SUPFAM" id="SSF90112">
    <property type="entry name" value="Neurotransmitter-gated ion-channel transmembrane pore"/>
    <property type="match status" value="1"/>
</dbReference>
<evidence type="ECO:0000256" key="21">
    <source>
        <dbReference type="RuleBase" id="RU000687"/>
    </source>
</evidence>
<dbReference type="PRINTS" id="PR00252">
    <property type="entry name" value="NRIONCHANNEL"/>
</dbReference>
<evidence type="ECO:0000259" key="24">
    <source>
        <dbReference type="Pfam" id="PF02932"/>
    </source>
</evidence>
<dbReference type="FunFam" id="2.70.170.10:FF:000003">
    <property type="entry name" value="Putative gamma-aminobutyric acid receptor subunit gamma-2"/>
    <property type="match status" value="1"/>
</dbReference>
<dbReference type="Pfam" id="PF02932">
    <property type="entry name" value="Neur_chan_memb"/>
    <property type="match status" value="1"/>
</dbReference>
<feature type="transmembrane region" description="Helical" evidence="21">
    <location>
        <begin position="326"/>
        <end position="342"/>
    </location>
</feature>
<keyword evidence="6" id="KW-0770">Synapse</keyword>
<dbReference type="InterPro" id="IPR006201">
    <property type="entry name" value="Neur_channel"/>
</dbReference>
<dbReference type="InterPro" id="IPR036719">
    <property type="entry name" value="Neuro-gated_channel_TM_sf"/>
</dbReference>
<evidence type="ECO:0000256" key="7">
    <source>
        <dbReference type="ARBA" id="ARBA00023065"/>
    </source>
</evidence>
<dbReference type="GO" id="GO:0034707">
    <property type="term" value="C:chloride channel complex"/>
    <property type="evidence" value="ECO:0007669"/>
    <property type="project" value="UniProtKB-KW"/>
</dbReference>
<keyword evidence="14 21" id="KW-0407">Ion channel</keyword>
<accession>A0A8C0VUR5</accession>
<dbReference type="CDD" id="cd19057">
    <property type="entry name" value="LGIC_TM_GABAAR_epsilon"/>
    <property type="match status" value="1"/>
</dbReference>
<dbReference type="PROSITE" id="PS00236">
    <property type="entry name" value="NEUROTR_ION_CHANNEL"/>
    <property type="match status" value="1"/>
</dbReference>
<keyword evidence="13" id="KW-0628">Postsynaptic cell membrane</keyword>